<gene>
    <name evidence="2" type="ORF">DFR59_104284</name>
</gene>
<dbReference type="OrthoDB" id="9801625at2"/>
<dbReference type="RefSeq" id="WP_114745522.1">
    <property type="nucleotide sequence ID" value="NZ_QQAY01000004.1"/>
</dbReference>
<proteinExistence type="predicted"/>
<protein>
    <submittedName>
        <fullName evidence="2">Acyl dehydratase</fullName>
    </submittedName>
</protein>
<evidence type="ECO:0000313" key="2">
    <source>
        <dbReference type="EMBL" id="RDI43229.1"/>
    </source>
</evidence>
<accession>A0A370GJ29</accession>
<dbReference type="Gene3D" id="3.10.129.10">
    <property type="entry name" value="Hotdog Thioesterase"/>
    <property type="match status" value="1"/>
</dbReference>
<dbReference type="Proteomes" id="UP000255326">
    <property type="component" value="Unassembled WGS sequence"/>
</dbReference>
<dbReference type="AlphaFoldDB" id="A0A370GJ29"/>
<dbReference type="Pfam" id="PF01575">
    <property type="entry name" value="MaoC_dehydratas"/>
    <property type="match status" value="1"/>
</dbReference>
<comment type="caution">
    <text evidence="2">The sequence shown here is derived from an EMBL/GenBank/DDBJ whole genome shotgun (WGS) entry which is preliminary data.</text>
</comment>
<sequence length="130" mass="14438">MKKELPAIIKTPLTHSQLVKYAGASGDFNPIHTVVPVAQEAGLKDCIAHGMLIMGMAGEAICTWFPRESLRKFQVRFQKMTFPGEKLSISGRILGEETVEKETYLLGEVAAINDEGEMKLKGTFRVKKEE</sequence>
<dbReference type="SUPFAM" id="SSF54637">
    <property type="entry name" value="Thioesterase/thiol ester dehydrase-isomerase"/>
    <property type="match status" value="1"/>
</dbReference>
<name>A0A370GJ29_9BACI</name>
<dbReference type="PANTHER" id="PTHR43841:SF3">
    <property type="entry name" value="(3R)-HYDROXYACYL-ACP DEHYDRATASE SUBUNIT HADB"/>
    <property type="match status" value="1"/>
</dbReference>
<dbReference type="InterPro" id="IPR029069">
    <property type="entry name" value="HotDog_dom_sf"/>
</dbReference>
<organism evidence="2 3">
    <name type="scientific">Falsibacillus pallidus</name>
    <dbReference type="NCBI Taxonomy" id="493781"/>
    <lineage>
        <taxon>Bacteria</taxon>
        <taxon>Bacillati</taxon>
        <taxon>Bacillota</taxon>
        <taxon>Bacilli</taxon>
        <taxon>Bacillales</taxon>
        <taxon>Bacillaceae</taxon>
        <taxon>Falsibacillus</taxon>
    </lineage>
</organism>
<dbReference type="PANTHER" id="PTHR43841">
    <property type="entry name" value="3-HYDROXYACYL-THIOESTER DEHYDRATASE HTDX-RELATED"/>
    <property type="match status" value="1"/>
</dbReference>
<reference evidence="2 3" key="1">
    <citation type="submission" date="2018-07" db="EMBL/GenBank/DDBJ databases">
        <title>Genomic Encyclopedia of Type Strains, Phase IV (KMG-IV): sequencing the most valuable type-strain genomes for metagenomic binning, comparative biology and taxonomic classification.</title>
        <authorList>
            <person name="Goeker M."/>
        </authorList>
    </citation>
    <scope>NUCLEOTIDE SEQUENCE [LARGE SCALE GENOMIC DNA]</scope>
    <source>
        <strain evidence="2 3">DSM 25281</strain>
    </source>
</reference>
<evidence type="ECO:0000259" key="1">
    <source>
        <dbReference type="Pfam" id="PF01575"/>
    </source>
</evidence>
<keyword evidence="3" id="KW-1185">Reference proteome</keyword>
<feature type="domain" description="MaoC-like" evidence="1">
    <location>
        <begin position="9"/>
        <end position="102"/>
    </location>
</feature>
<dbReference type="InterPro" id="IPR002539">
    <property type="entry name" value="MaoC-like_dom"/>
</dbReference>
<evidence type="ECO:0000313" key="3">
    <source>
        <dbReference type="Proteomes" id="UP000255326"/>
    </source>
</evidence>
<dbReference type="EMBL" id="QQAY01000004">
    <property type="protein sequence ID" value="RDI43229.1"/>
    <property type="molecule type" value="Genomic_DNA"/>
</dbReference>